<dbReference type="RefSeq" id="WP_036415909.1">
    <property type="nucleotide sequence ID" value="NZ_LQOX01000118.1"/>
</dbReference>
<evidence type="ECO:0000313" key="1">
    <source>
        <dbReference type="EMBL" id="ORV66106.1"/>
    </source>
</evidence>
<dbReference type="EMBL" id="LQOX01000118">
    <property type="protein sequence ID" value="ORV66106.1"/>
    <property type="molecule type" value="Genomic_DNA"/>
</dbReference>
<dbReference type="Proteomes" id="UP000193738">
    <property type="component" value="Unassembled WGS sequence"/>
</dbReference>
<protein>
    <submittedName>
        <fullName evidence="1">Uncharacterized protein</fullName>
    </submittedName>
</protein>
<reference evidence="1 2" key="1">
    <citation type="submission" date="2016-01" db="EMBL/GenBank/DDBJ databases">
        <title>The new phylogeny of the genus Mycobacterium.</title>
        <authorList>
            <person name="Tarcisio F."/>
            <person name="Conor M."/>
            <person name="Antonella G."/>
            <person name="Elisabetta G."/>
            <person name="Giulia F.S."/>
            <person name="Sara T."/>
            <person name="Anna F."/>
            <person name="Clotilde B."/>
            <person name="Roberto B."/>
            <person name="Veronica D.S."/>
            <person name="Fabio R."/>
            <person name="Monica P."/>
            <person name="Olivier J."/>
            <person name="Enrico T."/>
            <person name="Nicola S."/>
        </authorList>
    </citation>
    <scope>NUCLEOTIDE SEQUENCE [LARGE SCALE GENOMIC DNA]</scope>
    <source>
        <strain evidence="1 2">DSM 43505</strain>
    </source>
</reference>
<comment type="caution">
    <text evidence="1">The sequence shown here is derived from an EMBL/GenBank/DDBJ whole genome shotgun (WGS) entry which is preliminary data.</text>
</comment>
<dbReference type="AlphaFoldDB" id="A0A1X1VAL6"/>
<organism evidence="1 2">
    <name type="scientific">Mycobacterium gastri</name>
    <dbReference type="NCBI Taxonomy" id="1777"/>
    <lineage>
        <taxon>Bacteria</taxon>
        <taxon>Bacillati</taxon>
        <taxon>Actinomycetota</taxon>
        <taxon>Actinomycetes</taxon>
        <taxon>Mycobacteriales</taxon>
        <taxon>Mycobacteriaceae</taxon>
        <taxon>Mycobacterium</taxon>
    </lineage>
</organism>
<proteinExistence type="predicted"/>
<keyword evidence="2" id="KW-1185">Reference proteome</keyword>
<gene>
    <name evidence="1" type="ORF">AWC07_12080</name>
</gene>
<accession>A0A1X1VAL6</accession>
<dbReference type="STRING" id="1777.AWC07_12080"/>
<sequence>MAGCLTLRDTGFGLRGPMPRTIAPVGWGRCHATPNPVSEGAPSDRHARGVVTGGLWIVGGQRFLPLLRAPQNVWAASAVLLVHWLLKK</sequence>
<name>A0A1X1VAL6_MYCGS</name>
<evidence type="ECO:0000313" key="2">
    <source>
        <dbReference type="Proteomes" id="UP000193738"/>
    </source>
</evidence>